<protein>
    <submittedName>
        <fullName evidence="1">Uncharacterized protein</fullName>
    </submittedName>
</protein>
<dbReference type="OrthoDB" id="7307620at2"/>
<dbReference type="Proteomes" id="UP000056905">
    <property type="component" value="Chromosome"/>
</dbReference>
<organism evidence="1 2">
    <name type="scientific">Caulobacter henricii</name>
    <dbReference type="NCBI Taxonomy" id="69395"/>
    <lineage>
        <taxon>Bacteria</taxon>
        <taxon>Pseudomonadati</taxon>
        <taxon>Pseudomonadota</taxon>
        <taxon>Alphaproteobacteria</taxon>
        <taxon>Caulobacterales</taxon>
        <taxon>Caulobacteraceae</taxon>
        <taxon>Caulobacter</taxon>
    </lineage>
</organism>
<gene>
    <name evidence="1" type="ORF">AQ619_13390</name>
</gene>
<dbReference type="RefSeq" id="WP_062148519.1">
    <property type="nucleotide sequence ID" value="NZ_CP013002.1"/>
</dbReference>
<proteinExistence type="predicted"/>
<name>A0A0P0P1X4_9CAUL</name>
<evidence type="ECO:0000313" key="1">
    <source>
        <dbReference type="EMBL" id="ALL14254.1"/>
    </source>
</evidence>
<dbReference type="AlphaFoldDB" id="A0A0P0P1X4"/>
<reference evidence="1 2" key="1">
    <citation type="submission" date="2015-10" db="EMBL/GenBank/DDBJ databases">
        <title>Conservation of the essential genome among Caulobacter and Brevundimonas species.</title>
        <authorList>
            <person name="Scott D."/>
            <person name="Ely B."/>
        </authorList>
    </citation>
    <scope>NUCLEOTIDE SEQUENCE [LARGE SCALE GENOMIC DNA]</scope>
    <source>
        <strain evidence="1 2">CB4</strain>
    </source>
</reference>
<dbReference type="KEGG" id="chq:AQ619_13390"/>
<dbReference type="EMBL" id="CP013002">
    <property type="protein sequence ID" value="ALL14254.1"/>
    <property type="molecule type" value="Genomic_DNA"/>
</dbReference>
<accession>A0A0P0P1X4</accession>
<sequence length="206" mass="20445">MTTALERLSTGYYNSDPVSLANPGGFGDDGHETNFPAALADIAEVAATYSQSVSDDADAVAAALLTVLNSPSTLATCATNITIPALGATVNFTLAQANKAFGKPQKLLFGSSASPANSMVIRLDAFVSATGVGSGTVIAKEGAGTFNAWDVSLTVNAGVLSLAGLQGALTAAAVKAALAIATTDLTDIAAYQAAADARAIAFATAL</sequence>
<evidence type="ECO:0000313" key="2">
    <source>
        <dbReference type="Proteomes" id="UP000056905"/>
    </source>
</evidence>
<keyword evidence="2" id="KW-1185">Reference proteome</keyword>
<dbReference type="STRING" id="69395.AQ619_13390"/>